<keyword evidence="1" id="KW-0812">Transmembrane</keyword>
<evidence type="ECO:0000259" key="2">
    <source>
        <dbReference type="Pfam" id="PF00892"/>
    </source>
</evidence>
<gene>
    <name evidence="3" type="ORF">GCM10017083_19250</name>
</gene>
<feature type="transmembrane region" description="Helical" evidence="1">
    <location>
        <begin position="34"/>
        <end position="56"/>
    </location>
</feature>
<dbReference type="EMBL" id="BMZS01000004">
    <property type="protein sequence ID" value="GHD48323.1"/>
    <property type="molecule type" value="Genomic_DNA"/>
</dbReference>
<reference evidence="3" key="1">
    <citation type="journal article" date="2014" name="Int. J. Syst. Evol. Microbiol.">
        <title>Complete genome sequence of Corynebacterium casei LMG S-19264T (=DSM 44701T), isolated from a smear-ripened cheese.</title>
        <authorList>
            <consortium name="US DOE Joint Genome Institute (JGI-PGF)"/>
            <person name="Walter F."/>
            <person name="Albersmeier A."/>
            <person name="Kalinowski J."/>
            <person name="Ruckert C."/>
        </authorList>
    </citation>
    <scope>NUCLEOTIDE SEQUENCE</scope>
    <source>
        <strain evidence="3">KCTC 42651</strain>
    </source>
</reference>
<evidence type="ECO:0000313" key="4">
    <source>
        <dbReference type="Proteomes" id="UP000630353"/>
    </source>
</evidence>
<keyword evidence="1" id="KW-1133">Transmembrane helix</keyword>
<feature type="transmembrane region" description="Helical" evidence="1">
    <location>
        <begin position="96"/>
        <end position="115"/>
    </location>
</feature>
<feature type="transmembrane region" description="Helical" evidence="1">
    <location>
        <begin position="68"/>
        <end position="90"/>
    </location>
</feature>
<feature type="domain" description="EamA" evidence="2">
    <location>
        <begin position="8"/>
        <end position="135"/>
    </location>
</feature>
<feature type="transmembrane region" description="Helical" evidence="1">
    <location>
        <begin position="147"/>
        <end position="170"/>
    </location>
</feature>
<dbReference type="GO" id="GO:0016020">
    <property type="term" value="C:membrane"/>
    <property type="evidence" value="ECO:0007669"/>
    <property type="project" value="InterPro"/>
</dbReference>
<dbReference type="Proteomes" id="UP000630353">
    <property type="component" value="Unassembled WGS sequence"/>
</dbReference>
<dbReference type="RefSeq" id="WP_189988800.1">
    <property type="nucleotide sequence ID" value="NZ_BMZS01000004.1"/>
</dbReference>
<keyword evidence="4" id="KW-1185">Reference proteome</keyword>
<evidence type="ECO:0000256" key="1">
    <source>
        <dbReference type="SAM" id="Phobius"/>
    </source>
</evidence>
<accession>A0A919CPN5</accession>
<evidence type="ECO:0000313" key="3">
    <source>
        <dbReference type="EMBL" id="GHD48323.1"/>
    </source>
</evidence>
<name>A0A919CPN5_9PROT</name>
<organism evidence="3 4">
    <name type="scientific">Thalassobaculum fulvum</name>
    <dbReference type="NCBI Taxonomy" id="1633335"/>
    <lineage>
        <taxon>Bacteria</taxon>
        <taxon>Pseudomonadati</taxon>
        <taxon>Pseudomonadota</taxon>
        <taxon>Alphaproteobacteria</taxon>
        <taxon>Rhodospirillales</taxon>
        <taxon>Thalassobaculaceae</taxon>
        <taxon>Thalassobaculum</taxon>
    </lineage>
</organism>
<comment type="caution">
    <text evidence="3">The sequence shown here is derived from an EMBL/GenBank/DDBJ whole genome shotgun (WGS) entry which is preliminary data.</text>
</comment>
<protein>
    <recommendedName>
        <fullName evidence="2">EamA domain-containing protein</fullName>
    </recommendedName>
</protein>
<dbReference type="Pfam" id="PF00892">
    <property type="entry name" value="EamA"/>
    <property type="match status" value="1"/>
</dbReference>
<reference evidence="3" key="2">
    <citation type="submission" date="2020-09" db="EMBL/GenBank/DDBJ databases">
        <authorList>
            <person name="Sun Q."/>
            <person name="Kim S."/>
        </authorList>
    </citation>
    <scope>NUCLEOTIDE SEQUENCE</scope>
    <source>
        <strain evidence="3">KCTC 42651</strain>
    </source>
</reference>
<keyword evidence="1" id="KW-0472">Membrane</keyword>
<feature type="transmembrane region" description="Helical" evidence="1">
    <location>
        <begin position="124"/>
        <end position="141"/>
    </location>
</feature>
<dbReference type="InterPro" id="IPR000620">
    <property type="entry name" value="EamA_dom"/>
</dbReference>
<proteinExistence type="predicted"/>
<sequence>MPPAADPVLVTLAAVLSWSALVAASRVLLLRLGLAPWAFSFVQLLVGGGVLLAMGGRQRLDLGSFRRPSTWALGVLRVLSAASYTAVLAWVSVLEAGILAAVNVPMVALAVWLAFGRRPVPGEWLGHLAIGAAVLPLVAGLDGGFRHPAVVLMLFNEICLVAGTLLVVAVRARARPTAAIPPR</sequence>
<dbReference type="AlphaFoldDB" id="A0A919CPN5"/>